<keyword evidence="4" id="KW-1185">Reference proteome</keyword>
<dbReference type="Pfam" id="PF09995">
    <property type="entry name" value="MPAB_Lcp_cat"/>
    <property type="match status" value="1"/>
</dbReference>
<comment type="caution">
    <text evidence="3">The sequence shown here is derived from an EMBL/GenBank/DDBJ whole genome shotgun (WGS) entry which is preliminary data.</text>
</comment>
<dbReference type="EMBL" id="JARAKH010000007">
    <property type="protein sequence ID" value="KAK8402701.1"/>
    <property type="molecule type" value="Genomic_DNA"/>
</dbReference>
<reference evidence="3 4" key="1">
    <citation type="submission" date="2023-03" db="EMBL/GenBank/DDBJ databases">
        <title>High-quality genome of Scylla paramamosain provides insights in environmental adaptation.</title>
        <authorList>
            <person name="Zhang L."/>
        </authorList>
    </citation>
    <scope>NUCLEOTIDE SEQUENCE [LARGE SCALE GENOMIC DNA]</scope>
    <source>
        <strain evidence="3">LZ_2023a</strain>
        <tissue evidence="3">Muscle</tissue>
    </source>
</reference>
<name>A0AAW0UT92_SCYPA</name>
<keyword evidence="1" id="KW-0812">Transmembrane</keyword>
<evidence type="ECO:0000313" key="3">
    <source>
        <dbReference type="EMBL" id="KAK8402701.1"/>
    </source>
</evidence>
<evidence type="ECO:0000259" key="2">
    <source>
        <dbReference type="Pfam" id="PF09995"/>
    </source>
</evidence>
<sequence length="483" mass="54801">MASSQEVVTERSCYQWITRKSEYEEEEESIKHPEELMRVATSHPADCGTPMSSPPWLDTDKLKMAQSLFRRHFLGVFISNLVGLLCLLAVHSVLKVLVFTHRSSVRAAAFKRYLATMNHVRKWYTEDVFDPSSSAFRSILQVRKMHSNAFRSAESAQVSTATQADMMVTQWAFFGVLLTRGHRLGVRCSKEEEEGLVHFWKSIGYLLGIEDRFNLASGELEEVRARCEKLNEVMAAHLVSPPAHFPAMAEALLWGVHDIVPVVDPPAFTAFTYNLLGLPLPTLRLSWYSVFMLRLTEYNFSVLVHLPLVGRVLRCCQNGLLTLAITICTLYPSVPAFCGKVEKAVLKAMDGVLAVYHKREEGHEPVDVWLSLDGDARCVERAVIHPPHHYFRASMRNTSEEMKRRWFLVWPSLILASCLLTEANLATETAALERLADELLHPGRYPLRQQPRNVSLHMSHLEGPPFEDSFDSLIQLSTWVSKP</sequence>
<feature type="transmembrane region" description="Helical" evidence="1">
    <location>
        <begin position="73"/>
        <end position="94"/>
    </location>
</feature>
<dbReference type="InterPro" id="IPR018713">
    <property type="entry name" value="MPAB/Lcp_cat_dom"/>
</dbReference>
<accession>A0AAW0UT92</accession>
<feature type="domain" description="ER-bound oxygenase mpaB/mpaB'/Rubber oxygenase catalytic" evidence="2">
    <location>
        <begin position="74"/>
        <end position="229"/>
    </location>
</feature>
<evidence type="ECO:0000256" key="1">
    <source>
        <dbReference type="SAM" id="Phobius"/>
    </source>
</evidence>
<keyword evidence="1" id="KW-0472">Membrane</keyword>
<keyword evidence="1" id="KW-1133">Transmembrane helix</keyword>
<evidence type="ECO:0000313" key="4">
    <source>
        <dbReference type="Proteomes" id="UP001487740"/>
    </source>
</evidence>
<organism evidence="3 4">
    <name type="scientific">Scylla paramamosain</name>
    <name type="common">Mud crab</name>
    <dbReference type="NCBI Taxonomy" id="85552"/>
    <lineage>
        <taxon>Eukaryota</taxon>
        <taxon>Metazoa</taxon>
        <taxon>Ecdysozoa</taxon>
        <taxon>Arthropoda</taxon>
        <taxon>Crustacea</taxon>
        <taxon>Multicrustacea</taxon>
        <taxon>Malacostraca</taxon>
        <taxon>Eumalacostraca</taxon>
        <taxon>Eucarida</taxon>
        <taxon>Decapoda</taxon>
        <taxon>Pleocyemata</taxon>
        <taxon>Brachyura</taxon>
        <taxon>Eubrachyura</taxon>
        <taxon>Portunoidea</taxon>
        <taxon>Portunidae</taxon>
        <taxon>Portuninae</taxon>
        <taxon>Scylla</taxon>
    </lineage>
</organism>
<dbReference type="AlphaFoldDB" id="A0AAW0UT92"/>
<proteinExistence type="predicted"/>
<protein>
    <recommendedName>
        <fullName evidence="2">ER-bound oxygenase mpaB/mpaB'/Rubber oxygenase catalytic domain-containing protein</fullName>
    </recommendedName>
</protein>
<dbReference type="Proteomes" id="UP001487740">
    <property type="component" value="Unassembled WGS sequence"/>
</dbReference>
<dbReference type="PANTHER" id="PTHR37159">
    <property type="entry name" value="GH11867P"/>
    <property type="match status" value="1"/>
</dbReference>
<dbReference type="GO" id="GO:0016491">
    <property type="term" value="F:oxidoreductase activity"/>
    <property type="evidence" value="ECO:0007669"/>
    <property type="project" value="InterPro"/>
</dbReference>
<gene>
    <name evidence="3" type="ORF">O3P69_000801</name>
</gene>
<dbReference type="PANTHER" id="PTHR37159:SF1">
    <property type="entry name" value="GH11867P"/>
    <property type="match status" value="1"/>
</dbReference>